<gene>
    <name evidence="2" type="ORF">DFH08DRAFT_1055378</name>
</gene>
<comment type="caution">
    <text evidence="2">The sequence shown here is derived from an EMBL/GenBank/DDBJ whole genome shotgun (WGS) entry which is preliminary data.</text>
</comment>
<name>A0AAD6Z2W0_9AGAR</name>
<accession>A0AAD6Z2W0</accession>
<proteinExistence type="predicted"/>
<evidence type="ECO:0000313" key="3">
    <source>
        <dbReference type="Proteomes" id="UP001218218"/>
    </source>
</evidence>
<evidence type="ECO:0000256" key="1">
    <source>
        <dbReference type="SAM" id="SignalP"/>
    </source>
</evidence>
<keyword evidence="1" id="KW-0732">Signal</keyword>
<dbReference type="Proteomes" id="UP001218218">
    <property type="component" value="Unassembled WGS sequence"/>
</dbReference>
<dbReference type="EMBL" id="JARIHO010000099">
    <property type="protein sequence ID" value="KAJ7304761.1"/>
    <property type="molecule type" value="Genomic_DNA"/>
</dbReference>
<reference evidence="2" key="1">
    <citation type="submission" date="2023-03" db="EMBL/GenBank/DDBJ databases">
        <title>Massive genome expansion in bonnet fungi (Mycena s.s.) driven by repeated elements and novel gene families across ecological guilds.</title>
        <authorList>
            <consortium name="Lawrence Berkeley National Laboratory"/>
            <person name="Harder C.B."/>
            <person name="Miyauchi S."/>
            <person name="Viragh M."/>
            <person name="Kuo A."/>
            <person name="Thoen E."/>
            <person name="Andreopoulos B."/>
            <person name="Lu D."/>
            <person name="Skrede I."/>
            <person name="Drula E."/>
            <person name="Henrissat B."/>
            <person name="Morin E."/>
            <person name="Kohler A."/>
            <person name="Barry K."/>
            <person name="LaButti K."/>
            <person name="Morin E."/>
            <person name="Salamov A."/>
            <person name="Lipzen A."/>
            <person name="Mereny Z."/>
            <person name="Hegedus B."/>
            <person name="Baldrian P."/>
            <person name="Stursova M."/>
            <person name="Weitz H."/>
            <person name="Taylor A."/>
            <person name="Grigoriev I.V."/>
            <person name="Nagy L.G."/>
            <person name="Martin F."/>
            <person name="Kauserud H."/>
        </authorList>
    </citation>
    <scope>NUCLEOTIDE SEQUENCE</scope>
    <source>
        <strain evidence="2">CBHHK002</strain>
    </source>
</reference>
<sequence>MKLSSGLKFGIAISMAATLAKADLWGSAWSLGPTHNGAAVMKATTHIQPGAVPTPNKDILALWIGISNATSGLIQAGCDNVANMASISESSMDNDLPTGPEESDQQTWVHTVSKNGAVISTLQTFDRPLLQGGFGTANCGGSVSTQTYTNTTVVLSKADPLFSSTLGVSAGVQASQLTTADSGKTWTVASIKIPPMTINSDLGPNTGKPAICGAATMPPATTTTRKTTGTGGGSTGCVYGVHSVRIALYLQVLEQL</sequence>
<protein>
    <submittedName>
        <fullName evidence="2">Uncharacterized protein</fullName>
    </submittedName>
</protein>
<dbReference type="AlphaFoldDB" id="A0AAD6Z2W0"/>
<evidence type="ECO:0000313" key="2">
    <source>
        <dbReference type="EMBL" id="KAJ7304761.1"/>
    </source>
</evidence>
<keyword evidence="3" id="KW-1185">Reference proteome</keyword>
<feature type="signal peptide" evidence="1">
    <location>
        <begin position="1"/>
        <end position="22"/>
    </location>
</feature>
<feature type="chain" id="PRO_5042285261" evidence="1">
    <location>
        <begin position="23"/>
        <end position="256"/>
    </location>
</feature>
<organism evidence="2 3">
    <name type="scientific">Mycena albidolilacea</name>
    <dbReference type="NCBI Taxonomy" id="1033008"/>
    <lineage>
        <taxon>Eukaryota</taxon>
        <taxon>Fungi</taxon>
        <taxon>Dikarya</taxon>
        <taxon>Basidiomycota</taxon>
        <taxon>Agaricomycotina</taxon>
        <taxon>Agaricomycetes</taxon>
        <taxon>Agaricomycetidae</taxon>
        <taxon>Agaricales</taxon>
        <taxon>Marasmiineae</taxon>
        <taxon>Mycenaceae</taxon>
        <taxon>Mycena</taxon>
    </lineage>
</organism>